<keyword evidence="2" id="KW-1185">Reference proteome</keyword>
<evidence type="ECO:0000313" key="1">
    <source>
        <dbReference type="EMBL" id="DBA01503.1"/>
    </source>
</evidence>
<organism evidence="1 2">
    <name type="scientific">Lagenidium giganteum</name>
    <dbReference type="NCBI Taxonomy" id="4803"/>
    <lineage>
        <taxon>Eukaryota</taxon>
        <taxon>Sar</taxon>
        <taxon>Stramenopiles</taxon>
        <taxon>Oomycota</taxon>
        <taxon>Peronosporomycetes</taxon>
        <taxon>Pythiales</taxon>
        <taxon>Pythiaceae</taxon>
    </lineage>
</organism>
<name>A0AAV2Z889_9STRA</name>
<accession>A0AAV2Z889</accession>
<evidence type="ECO:0000313" key="2">
    <source>
        <dbReference type="Proteomes" id="UP001146120"/>
    </source>
</evidence>
<dbReference type="EMBL" id="DAKRPA010000046">
    <property type="protein sequence ID" value="DBA01503.1"/>
    <property type="molecule type" value="Genomic_DNA"/>
</dbReference>
<comment type="caution">
    <text evidence="1">The sequence shown here is derived from an EMBL/GenBank/DDBJ whole genome shotgun (WGS) entry which is preliminary data.</text>
</comment>
<sequence>MSDSYMRAKQQELELQRAQFQKPSMLEERRVLCNEEESRCRVQLLAAQARREKVSTKREEMQMRIDLARGRKRLRDEGVDQAEIDKILPIPD</sequence>
<gene>
    <name evidence="1" type="ORF">N0F65_004853</name>
</gene>
<dbReference type="AlphaFoldDB" id="A0AAV2Z889"/>
<proteinExistence type="predicted"/>
<protein>
    <submittedName>
        <fullName evidence="1">Uncharacterized protein</fullName>
    </submittedName>
</protein>
<reference evidence="1" key="1">
    <citation type="submission" date="2022-11" db="EMBL/GenBank/DDBJ databases">
        <authorList>
            <person name="Morgan W.R."/>
            <person name="Tartar A."/>
        </authorList>
    </citation>
    <scope>NUCLEOTIDE SEQUENCE</scope>
    <source>
        <strain evidence="1">ARSEF 373</strain>
    </source>
</reference>
<reference evidence="1" key="2">
    <citation type="journal article" date="2023" name="Microbiol Resour">
        <title>Decontamination and Annotation of the Draft Genome Sequence of the Oomycete Lagenidium giganteum ARSEF 373.</title>
        <authorList>
            <person name="Morgan W.R."/>
            <person name="Tartar A."/>
        </authorList>
    </citation>
    <scope>NUCLEOTIDE SEQUENCE</scope>
    <source>
        <strain evidence="1">ARSEF 373</strain>
    </source>
</reference>
<dbReference type="Proteomes" id="UP001146120">
    <property type="component" value="Unassembled WGS sequence"/>
</dbReference>